<evidence type="ECO:0000313" key="2">
    <source>
        <dbReference type="EMBL" id="MCP2310228.1"/>
    </source>
</evidence>
<dbReference type="SUPFAM" id="SSF50129">
    <property type="entry name" value="GroES-like"/>
    <property type="match status" value="1"/>
</dbReference>
<dbReference type="EMBL" id="JAMZDX010000003">
    <property type="protein sequence ID" value="MCP2310228.1"/>
    <property type="molecule type" value="Genomic_DNA"/>
</dbReference>
<organism evidence="2 3">
    <name type="scientific">Kitasatospora paracochleata</name>
    <dbReference type="NCBI Taxonomy" id="58354"/>
    <lineage>
        <taxon>Bacteria</taxon>
        <taxon>Bacillati</taxon>
        <taxon>Actinomycetota</taxon>
        <taxon>Actinomycetes</taxon>
        <taxon>Kitasatosporales</taxon>
        <taxon>Streptomycetaceae</taxon>
        <taxon>Kitasatospora</taxon>
    </lineage>
</organism>
<dbReference type="RefSeq" id="WP_253798025.1">
    <property type="nucleotide sequence ID" value="NZ_BAAAUB010000026.1"/>
</dbReference>
<feature type="domain" description="Enoyl reductase (ER)" evidence="1">
    <location>
        <begin position="4"/>
        <end position="270"/>
    </location>
</feature>
<protein>
    <submittedName>
        <fullName evidence="2">NADPH:quinone reductase-like Zn-dependent oxidoreductase</fullName>
    </submittedName>
</protein>
<accession>A0ABT1IZ92</accession>
<dbReference type="SUPFAM" id="SSF51735">
    <property type="entry name" value="NAD(P)-binding Rossmann-fold domains"/>
    <property type="match status" value="1"/>
</dbReference>
<dbReference type="InterPro" id="IPR020843">
    <property type="entry name" value="ER"/>
</dbReference>
<dbReference type="PANTHER" id="PTHR11695">
    <property type="entry name" value="ALCOHOL DEHYDROGENASE RELATED"/>
    <property type="match status" value="1"/>
</dbReference>
<evidence type="ECO:0000313" key="3">
    <source>
        <dbReference type="Proteomes" id="UP001206483"/>
    </source>
</evidence>
<dbReference type="Proteomes" id="UP001206483">
    <property type="component" value="Unassembled WGS sequence"/>
</dbReference>
<reference evidence="2 3" key="1">
    <citation type="submission" date="2022-06" db="EMBL/GenBank/DDBJ databases">
        <title>Sequencing the genomes of 1000 actinobacteria strains.</title>
        <authorList>
            <person name="Klenk H.-P."/>
        </authorList>
    </citation>
    <scope>NUCLEOTIDE SEQUENCE [LARGE SCALE GENOMIC DNA]</scope>
    <source>
        <strain evidence="2 3">DSM 41656</strain>
    </source>
</reference>
<dbReference type="InterPro" id="IPR036291">
    <property type="entry name" value="NAD(P)-bd_dom_sf"/>
</dbReference>
<dbReference type="PANTHER" id="PTHR11695:SF294">
    <property type="entry name" value="RETICULON-4-INTERACTING PROTEIN 1, MITOCHONDRIAL"/>
    <property type="match status" value="1"/>
</dbReference>
<keyword evidence="3" id="KW-1185">Reference proteome</keyword>
<proteinExistence type="predicted"/>
<gene>
    <name evidence="2" type="ORF">FHR36_003361</name>
</gene>
<dbReference type="Gene3D" id="3.90.180.10">
    <property type="entry name" value="Medium-chain alcohol dehydrogenases, catalytic domain"/>
    <property type="match status" value="1"/>
</dbReference>
<dbReference type="InterPro" id="IPR011032">
    <property type="entry name" value="GroES-like_sf"/>
</dbReference>
<sequence>MLAAVLDGPGAPRLVELPAPRPGQGQVLLQVCAVEVGGEAAGVPDGVPGGGLAGVVVQLGPGSFGLEVGDHVLGHAPAGAWAQFAAVDGARLTPRPEGLPWAQAAALAGAGQAVLPALTALRLRSGERLLVLGAGRGAGPLAVQLARARGAVVLAAAGPRDHAHLRLLGARPVRPDRVAAAGSDGVDAVLVVAGDPASVGDPAPGRTVRLGGAAAAAMAAGRSAPHLLPLVELWEEGAVRPDVAAVLPLERAGRARRLAAGGRMRGAVVLRPWPVVGGRL</sequence>
<comment type="caution">
    <text evidence="2">The sequence shown here is derived from an EMBL/GenBank/DDBJ whole genome shotgun (WGS) entry which is preliminary data.</text>
</comment>
<name>A0ABT1IZ92_9ACTN</name>
<dbReference type="SMART" id="SM00829">
    <property type="entry name" value="PKS_ER"/>
    <property type="match status" value="1"/>
</dbReference>
<evidence type="ECO:0000259" key="1">
    <source>
        <dbReference type="SMART" id="SM00829"/>
    </source>
</evidence>
<dbReference type="InterPro" id="IPR050700">
    <property type="entry name" value="YIM1/Zinc_Alcohol_DH_Fams"/>
</dbReference>